<proteinExistence type="predicted"/>
<dbReference type="AlphaFoldDB" id="A0A2H3CS03"/>
<gene>
    <name evidence="1" type="ORF">ARMGADRAFT_1036002</name>
</gene>
<dbReference type="EMBL" id="KZ293688">
    <property type="protein sequence ID" value="PBK85815.1"/>
    <property type="molecule type" value="Genomic_DNA"/>
</dbReference>
<evidence type="ECO:0000313" key="1">
    <source>
        <dbReference type="EMBL" id="PBK85815.1"/>
    </source>
</evidence>
<dbReference type="Proteomes" id="UP000217790">
    <property type="component" value="Unassembled WGS sequence"/>
</dbReference>
<protein>
    <submittedName>
        <fullName evidence="1">Uncharacterized protein</fullName>
    </submittedName>
</protein>
<dbReference type="InParanoid" id="A0A2H3CS03"/>
<sequence length="116" mass="13638">MPAASSANMHLSGYVRLYLNASVWFSPRYGLRFADRQAAQDDCVVKHGTKHTILRQKLNILGVRTDLLELSSFELVVHSSRWSNMNEIYPERRYVSFDEDFNVENVKKDHCWIFWN</sequence>
<name>A0A2H3CS03_ARMGA</name>
<keyword evidence="2" id="KW-1185">Reference proteome</keyword>
<accession>A0A2H3CS03</accession>
<evidence type="ECO:0000313" key="2">
    <source>
        <dbReference type="Proteomes" id="UP000217790"/>
    </source>
</evidence>
<organism evidence="1 2">
    <name type="scientific">Armillaria gallica</name>
    <name type="common">Bulbous honey fungus</name>
    <name type="synonym">Armillaria bulbosa</name>
    <dbReference type="NCBI Taxonomy" id="47427"/>
    <lineage>
        <taxon>Eukaryota</taxon>
        <taxon>Fungi</taxon>
        <taxon>Dikarya</taxon>
        <taxon>Basidiomycota</taxon>
        <taxon>Agaricomycotina</taxon>
        <taxon>Agaricomycetes</taxon>
        <taxon>Agaricomycetidae</taxon>
        <taxon>Agaricales</taxon>
        <taxon>Marasmiineae</taxon>
        <taxon>Physalacriaceae</taxon>
        <taxon>Armillaria</taxon>
    </lineage>
</organism>
<reference evidence="2" key="1">
    <citation type="journal article" date="2017" name="Nat. Ecol. Evol.">
        <title>Genome expansion and lineage-specific genetic innovations in the forest pathogenic fungi Armillaria.</title>
        <authorList>
            <person name="Sipos G."/>
            <person name="Prasanna A.N."/>
            <person name="Walter M.C."/>
            <person name="O'Connor E."/>
            <person name="Balint B."/>
            <person name="Krizsan K."/>
            <person name="Kiss B."/>
            <person name="Hess J."/>
            <person name="Varga T."/>
            <person name="Slot J."/>
            <person name="Riley R."/>
            <person name="Boka B."/>
            <person name="Rigling D."/>
            <person name="Barry K."/>
            <person name="Lee J."/>
            <person name="Mihaltcheva S."/>
            <person name="LaButti K."/>
            <person name="Lipzen A."/>
            <person name="Waldron R."/>
            <person name="Moloney N.M."/>
            <person name="Sperisen C."/>
            <person name="Kredics L."/>
            <person name="Vagvoelgyi C."/>
            <person name="Patrignani A."/>
            <person name="Fitzpatrick D."/>
            <person name="Nagy I."/>
            <person name="Doyle S."/>
            <person name="Anderson J.B."/>
            <person name="Grigoriev I.V."/>
            <person name="Gueldener U."/>
            <person name="Muensterkoetter M."/>
            <person name="Nagy L.G."/>
        </authorList>
    </citation>
    <scope>NUCLEOTIDE SEQUENCE [LARGE SCALE GENOMIC DNA]</scope>
    <source>
        <strain evidence="2">Ar21-2</strain>
    </source>
</reference>